<keyword evidence="1" id="KW-1133">Transmembrane helix</keyword>
<feature type="transmembrane region" description="Helical" evidence="1">
    <location>
        <begin position="12"/>
        <end position="38"/>
    </location>
</feature>
<gene>
    <name evidence="2" type="ORF">Phi17:1_gp30</name>
</gene>
<dbReference type="EMBL" id="KC821617">
    <property type="protein sequence ID" value="AGO48306.1"/>
    <property type="molecule type" value="Genomic_DNA"/>
</dbReference>
<dbReference type="OrthoDB" id="38667at10239"/>
<dbReference type="Proteomes" id="UP000014710">
    <property type="component" value="Segment"/>
</dbReference>
<name>R9ZYW0_9CAUD</name>
<reference evidence="2 3" key="1">
    <citation type="journal article" date="2013" name="Proc. Natl. Acad. Sci. U.S.A.">
        <title>Twelve previously unknown phage genera are ubiquitous in global oceans.</title>
        <authorList>
            <person name="Holmfeldt K."/>
            <person name="Solonenko N."/>
            <person name="Shah M."/>
            <person name="Corrier K."/>
            <person name="Riemann L."/>
            <person name="Verberkmoes N.C."/>
            <person name="Sullivan M.B."/>
        </authorList>
    </citation>
    <scope>NUCLEOTIDE SEQUENCE [LARGE SCALE GENOMIC DNA]</scope>
    <source>
        <strain evidence="2">Phi17:1</strain>
    </source>
</reference>
<keyword evidence="1" id="KW-0812">Transmembrane</keyword>
<dbReference type="RefSeq" id="YP_008241346.1">
    <property type="nucleotide sequence ID" value="NC_021795.1"/>
</dbReference>
<keyword evidence="1" id="KW-0472">Membrane</keyword>
<organism evidence="2 3">
    <name type="scientific">Cellulophaga phage phi17:1</name>
    <dbReference type="NCBI Taxonomy" id="1327980"/>
    <lineage>
        <taxon>Viruses</taxon>
        <taxon>Duplodnaviria</taxon>
        <taxon>Heunggongvirae</taxon>
        <taxon>Uroviricota</taxon>
        <taxon>Caudoviricetes</taxon>
        <taxon>Helsingorvirus</taxon>
        <taxon>Helsingorvirus Cba171</taxon>
    </lineage>
</organism>
<reference evidence="3" key="2">
    <citation type="submission" date="2013-03" db="EMBL/GenBank/DDBJ databases">
        <title>The Cellulophaga phages: a novel, diverse, and globally ubiquitous model system.</title>
        <authorList>
            <person name="Holmfeldt K."/>
            <person name="Solonenko N."/>
            <person name="Shah M."/>
            <person name="Corrier K."/>
            <person name="Riemann L."/>
            <person name="VerBerkmoes N.C."/>
            <person name="Sullivan M.B."/>
        </authorList>
    </citation>
    <scope>NUCLEOTIDE SEQUENCE [LARGE SCALE GENOMIC DNA]</scope>
</reference>
<evidence type="ECO:0000313" key="2">
    <source>
        <dbReference type="EMBL" id="AGO48306.1"/>
    </source>
</evidence>
<proteinExistence type="predicted"/>
<protein>
    <submittedName>
        <fullName evidence="2">Uncharacterized protein</fullName>
    </submittedName>
</protein>
<dbReference type="KEGG" id="vg:16796929"/>
<sequence>MTSDQLVKYLYALFLYIMPFYVENICINMCFSIFLLYIMRNLT</sequence>
<accession>R9ZYW0</accession>
<evidence type="ECO:0000313" key="3">
    <source>
        <dbReference type="Proteomes" id="UP000014710"/>
    </source>
</evidence>
<evidence type="ECO:0000256" key="1">
    <source>
        <dbReference type="SAM" id="Phobius"/>
    </source>
</evidence>
<dbReference type="GeneID" id="16796929"/>
<keyword evidence="3" id="KW-1185">Reference proteome</keyword>